<name>A0A845F723_9BACI</name>
<protein>
    <submittedName>
        <fullName evidence="1">Glutaredoxin family protein</fullName>
    </submittedName>
</protein>
<comment type="caution">
    <text evidence="1">The sequence shown here is derived from an EMBL/GenBank/DDBJ whole genome shotgun (WGS) entry which is preliminary data.</text>
</comment>
<dbReference type="Pfam" id="PF05768">
    <property type="entry name" value="Glrx-like"/>
    <property type="match status" value="1"/>
</dbReference>
<organism evidence="1 2">
    <name type="scientific">Halobacillus litoralis</name>
    <dbReference type="NCBI Taxonomy" id="45668"/>
    <lineage>
        <taxon>Bacteria</taxon>
        <taxon>Bacillati</taxon>
        <taxon>Bacillota</taxon>
        <taxon>Bacilli</taxon>
        <taxon>Bacillales</taxon>
        <taxon>Bacillaceae</taxon>
        <taxon>Halobacillus</taxon>
    </lineage>
</organism>
<dbReference type="InterPro" id="IPR036249">
    <property type="entry name" value="Thioredoxin-like_sf"/>
</dbReference>
<accession>A0A845F723</accession>
<dbReference type="Proteomes" id="UP000450457">
    <property type="component" value="Unassembled WGS sequence"/>
</dbReference>
<evidence type="ECO:0000313" key="1">
    <source>
        <dbReference type="EMBL" id="MYL70072.1"/>
    </source>
</evidence>
<reference evidence="1 2" key="1">
    <citation type="submission" date="2019-11" db="EMBL/GenBank/DDBJ databases">
        <title>Genome sequences of 17 halophilic strains isolated from different environments.</title>
        <authorList>
            <person name="Furrow R.E."/>
        </authorList>
    </citation>
    <scope>NUCLEOTIDE SEQUENCE [LARGE SCALE GENOMIC DNA]</scope>
    <source>
        <strain evidence="1 2">SL-4</strain>
    </source>
</reference>
<dbReference type="AlphaFoldDB" id="A0A845F723"/>
<dbReference type="InterPro" id="IPR008554">
    <property type="entry name" value="Glutaredoxin-like"/>
</dbReference>
<gene>
    <name evidence="1" type="ORF">GLW00_04380</name>
</gene>
<evidence type="ECO:0000313" key="2">
    <source>
        <dbReference type="Proteomes" id="UP000450457"/>
    </source>
</evidence>
<dbReference type="EMBL" id="WMFA01000001">
    <property type="protein sequence ID" value="MYL70072.1"/>
    <property type="molecule type" value="Genomic_DNA"/>
</dbReference>
<proteinExistence type="predicted"/>
<dbReference type="Gene3D" id="3.40.30.10">
    <property type="entry name" value="Glutaredoxin"/>
    <property type="match status" value="1"/>
</dbReference>
<dbReference type="SUPFAM" id="SSF52833">
    <property type="entry name" value="Thioredoxin-like"/>
    <property type="match status" value="1"/>
</dbReference>
<sequence length="92" mass="10572">MDGAGFLWYDEEEVQGGLYMSEVILYVKENCGLCEEVKGLLSLFDVAVVLVDIGTDPVLLDKYMLEVPVLKIGEEELDYRNIDYFELMKRLQ</sequence>